<dbReference type="PANTHER" id="PTHR31900:SF32">
    <property type="entry name" value="F-BOX_RNI_FBD-LIKE DOMAIN PROTEIN"/>
    <property type="match status" value="1"/>
</dbReference>
<dbReference type="AlphaFoldDB" id="A0A9Q0C7I2"/>
<name>A0A9Q0C7I2_9POAL</name>
<dbReference type="EMBL" id="JAMQYH010000004">
    <property type="protein sequence ID" value="KAJ1688689.1"/>
    <property type="molecule type" value="Genomic_DNA"/>
</dbReference>
<dbReference type="InterPro" id="IPR050232">
    <property type="entry name" value="FBL13/AtMIF1-like"/>
</dbReference>
<dbReference type="SUPFAM" id="SSF81383">
    <property type="entry name" value="F-box domain"/>
    <property type="match status" value="1"/>
</dbReference>
<sequence length="410" mass="46728">MDRLSDLPDELLVTILSFLPTLTAARTSVLCRRFHRLWERSPFVQIIYGNLMHIDKFVAQADRAILHRNPSYSLLSLHLQLSDLNRSLPDSYLPSLLTKAASLGLCHLSVAGYLHLESTLPCSFSIKTLKSLALPNILLGQHHVLPSGFALTSLKTLSLGLSRIDPAKFNQLLSQLSSLEELQLRINSTRWLTLSSQTIRKLKLVFANDYPEINTLGLGLFLPSLESLHLENDGFLDSLFNIHGEVPLLRTAVINLYGIRPKDASAVRNLLSFISRVEDLSLHIKESLLVQHPVPILLEPGKNMPNFPNLKRLDMGLCFHEHHFAAIVNMLHNCPALELLKLVHEIPRFTYLANNRKRKDWRSKLPRNADGNRRCAYFRGLHLGENRKECMKLLVQKRTFKRHAQHRTRT</sequence>
<dbReference type="InterPro" id="IPR036047">
    <property type="entry name" value="F-box-like_dom_sf"/>
</dbReference>
<dbReference type="SMART" id="SM00256">
    <property type="entry name" value="FBOX"/>
    <property type="match status" value="1"/>
</dbReference>
<keyword evidence="3" id="KW-1185">Reference proteome</keyword>
<dbReference type="OrthoDB" id="3219396at2759"/>
<dbReference type="InterPro" id="IPR053781">
    <property type="entry name" value="F-box_AtFBL13-like"/>
</dbReference>
<dbReference type="InterPro" id="IPR032675">
    <property type="entry name" value="LRR_dom_sf"/>
</dbReference>
<dbReference type="Proteomes" id="UP001151287">
    <property type="component" value="Unassembled WGS sequence"/>
</dbReference>
<dbReference type="Pfam" id="PF00646">
    <property type="entry name" value="F-box"/>
    <property type="match status" value="1"/>
</dbReference>
<evidence type="ECO:0000259" key="1">
    <source>
        <dbReference type="PROSITE" id="PS50181"/>
    </source>
</evidence>
<dbReference type="Gene3D" id="3.80.10.10">
    <property type="entry name" value="Ribonuclease Inhibitor"/>
    <property type="match status" value="1"/>
</dbReference>
<reference evidence="2" key="1">
    <citation type="journal article" date="2022" name="Cell">
        <title>Repeat-based holocentromeres influence genome architecture and karyotype evolution.</title>
        <authorList>
            <person name="Hofstatter P.G."/>
            <person name="Thangavel G."/>
            <person name="Lux T."/>
            <person name="Neumann P."/>
            <person name="Vondrak T."/>
            <person name="Novak P."/>
            <person name="Zhang M."/>
            <person name="Costa L."/>
            <person name="Castellani M."/>
            <person name="Scott A."/>
            <person name="Toegelov H."/>
            <person name="Fuchs J."/>
            <person name="Mata-Sucre Y."/>
            <person name="Dias Y."/>
            <person name="Vanzela A.L.L."/>
            <person name="Huettel B."/>
            <person name="Almeida C.C.S."/>
            <person name="Simkova H."/>
            <person name="Souza G."/>
            <person name="Pedrosa-Harand A."/>
            <person name="Macas J."/>
            <person name="Mayer K.F.X."/>
            <person name="Houben A."/>
            <person name="Marques A."/>
        </authorList>
    </citation>
    <scope>NUCLEOTIDE SEQUENCE</scope>
    <source>
        <strain evidence="2">RhyBre1mFocal</strain>
    </source>
</reference>
<dbReference type="InterPro" id="IPR001810">
    <property type="entry name" value="F-box_dom"/>
</dbReference>
<dbReference type="CDD" id="cd22160">
    <property type="entry name" value="F-box_AtFBL13-like"/>
    <property type="match status" value="1"/>
</dbReference>
<protein>
    <recommendedName>
        <fullName evidence="1">F-box domain-containing protein</fullName>
    </recommendedName>
</protein>
<evidence type="ECO:0000313" key="3">
    <source>
        <dbReference type="Proteomes" id="UP001151287"/>
    </source>
</evidence>
<accession>A0A9Q0C7I2</accession>
<proteinExistence type="predicted"/>
<organism evidence="2 3">
    <name type="scientific">Rhynchospora breviuscula</name>
    <dbReference type="NCBI Taxonomy" id="2022672"/>
    <lineage>
        <taxon>Eukaryota</taxon>
        <taxon>Viridiplantae</taxon>
        <taxon>Streptophyta</taxon>
        <taxon>Embryophyta</taxon>
        <taxon>Tracheophyta</taxon>
        <taxon>Spermatophyta</taxon>
        <taxon>Magnoliopsida</taxon>
        <taxon>Liliopsida</taxon>
        <taxon>Poales</taxon>
        <taxon>Cyperaceae</taxon>
        <taxon>Cyperoideae</taxon>
        <taxon>Rhynchosporeae</taxon>
        <taxon>Rhynchospora</taxon>
    </lineage>
</organism>
<dbReference type="SUPFAM" id="SSF52047">
    <property type="entry name" value="RNI-like"/>
    <property type="match status" value="1"/>
</dbReference>
<feature type="domain" description="F-box" evidence="1">
    <location>
        <begin position="1"/>
        <end position="51"/>
    </location>
</feature>
<comment type="caution">
    <text evidence="2">The sequence shown here is derived from an EMBL/GenBank/DDBJ whole genome shotgun (WGS) entry which is preliminary data.</text>
</comment>
<dbReference type="PROSITE" id="PS50181">
    <property type="entry name" value="FBOX"/>
    <property type="match status" value="1"/>
</dbReference>
<gene>
    <name evidence="2" type="ORF">LUZ63_012844</name>
</gene>
<evidence type="ECO:0000313" key="2">
    <source>
        <dbReference type="EMBL" id="KAJ1688689.1"/>
    </source>
</evidence>
<dbReference type="PANTHER" id="PTHR31900">
    <property type="entry name" value="F-BOX/RNI SUPERFAMILY PROTEIN-RELATED"/>
    <property type="match status" value="1"/>
</dbReference>
<dbReference type="Gene3D" id="1.20.1280.50">
    <property type="match status" value="1"/>
</dbReference>